<evidence type="ECO:0000313" key="2">
    <source>
        <dbReference type="EMBL" id="KAJ5139002.1"/>
    </source>
</evidence>
<organism evidence="2 3">
    <name type="scientific">Penicillium bovifimosum</name>
    <dbReference type="NCBI Taxonomy" id="126998"/>
    <lineage>
        <taxon>Eukaryota</taxon>
        <taxon>Fungi</taxon>
        <taxon>Dikarya</taxon>
        <taxon>Ascomycota</taxon>
        <taxon>Pezizomycotina</taxon>
        <taxon>Eurotiomycetes</taxon>
        <taxon>Eurotiomycetidae</taxon>
        <taxon>Eurotiales</taxon>
        <taxon>Aspergillaceae</taxon>
        <taxon>Penicillium</taxon>
    </lineage>
</organism>
<dbReference type="EMBL" id="JAPQKL010000003">
    <property type="protein sequence ID" value="KAJ5139002.1"/>
    <property type="molecule type" value="Genomic_DNA"/>
</dbReference>
<dbReference type="GeneID" id="81403764"/>
<reference evidence="2" key="2">
    <citation type="journal article" date="2023" name="IMA Fungus">
        <title>Comparative genomic study of the Penicillium genus elucidates a diverse pangenome and 15 lateral gene transfer events.</title>
        <authorList>
            <person name="Petersen C."/>
            <person name="Sorensen T."/>
            <person name="Nielsen M.R."/>
            <person name="Sondergaard T.E."/>
            <person name="Sorensen J.L."/>
            <person name="Fitzpatrick D.A."/>
            <person name="Frisvad J.C."/>
            <person name="Nielsen K.L."/>
        </authorList>
    </citation>
    <scope>NUCLEOTIDE SEQUENCE</scope>
    <source>
        <strain evidence="2">IBT 22155</strain>
    </source>
</reference>
<proteinExistence type="predicted"/>
<accession>A0A9W9L6M0</accession>
<gene>
    <name evidence="2" type="ORF">N7515_003850</name>
</gene>
<feature type="compositionally biased region" description="Basic and acidic residues" evidence="1">
    <location>
        <begin position="106"/>
        <end position="117"/>
    </location>
</feature>
<name>A0A9W9L6M0_9EURO</name>
<dbReference type="Proteomes" id="UP001149079">
    <property type="component" value="Unassembled WGS sequence"/>
</dbReference>
<keyword evidence="3" id="KW-1185">Reference proteome</keyword>
<sequence>MSTPTPTCSSPLVSRISPTNSGMRTHVISKNGIEYYIIQKTRQRLELMKQLPVATCCELKLRELEAKQKERQKWMKENPGLPWPVAKRLHGLREIQEALATGLGRYPKESSDGDKAKHGSCIE</sequence>
<reference evidence="2" key="1">
    <citation type="submission" date="2022-11" db="EMBL/GenBank/DDBJ databases">
        <authorList>
            <person name="Petersen C."/>
        </authorList>
    </citation>
    <scope>NUCLEOTIDE SEQUENCE</scope>
    <source>
        <strain evidence="2">IBT 22155</strain>
    </source>
</reference>
<comment type="caution">
    <text evidence="2">The sequence shown here is derived from an EMBL/GenBank/DDBJ whole genome shotgun (WGS) entry which is preliminary data.</text>
</comment>
<dbReference type="AlphaFoldDB" id="A0A9W9L6M0"/>
<feature type="region of interest" description="Disordered" evidence="1">
    <location>
        <begin position="103"/>
        <end position="123"/>
    </location>
</feature>
<evidence type="ECO:0000256" key="1">
    <source>
        <dbReference type="SAM" id="MobiDB-lite"/>
    </source>
</evidence>
<feature type="region of interest" description="Disordered" evidence="1">
    <location>
        <begin position="1"/>
        <end position="21"/>
    </location>
</feature>
<dbReference type="OrthoDB" id="4363173at2759"/>
<protein>
    <submittedName>
        <fullName evidence="2">Uncharacterized protein</fullName>
    </submittedName>
</protein>
<evidence type="ECO:0000313" key="3">
    <source>
        <dbReference type="Proteomes" id="UP001149079"/>
    </source>
</evidence>
<dbReference type="RefSeq" id="XP_056523651.1">
    <property type="nucleotide sequence ID" value="XM_056664594.1"/>
</dbReference>